<sequence length="171" mass="19462">MVYRRGVKEPSNGNFFTEIDDKGELVDITSFQHAIGTLNYLEQHTCPDIMYMTEMKNTILEGWADANDANDRTDRKSISGVLTSVYGNPTSWLSKKQTAVVQSTTEAKFITMNICAKQLCWISFILIEMGLEDSNLYFLMIILAQPPLQNRQHLIQMLSILKYAINTSELL</sequence>
<reference evidence="1" key="1">
    <citation type="submission" date="2021-03" db="EMBL/GenBank/DDBJ databases">
        <title>Draft genome sequence of rust myrtle Austropuccinia psidii MF-1, a brazilian biotype.</title>
        <authorList>
            <person name="Quecine M.C."/>
            <person name="Pachon D.M.R."/>
            <person name="Bonatelli M.L."/>
            <person name="Correr F.H."/>
            <person name="Franceschini L.M."/>
            <person name="Leite T.F."/>
            <person name="Margarido G.R.A."/>
            <person name="Almeida C.A."/>
            <person name="Ferrarezi J.A."/>
            <person name="Labate C.A."/>
        </authorList>
    </citation>
    <scope>NUCLEOTIDE SEQUENCE</scope>
    <source>
        <strain evidence="1">MF-1</strain>
    </source>
</reference>
<evidence type="ECO:0000313" key="1">
    <source>
        <dbReference type="EMBL" id="MBW0528411.1"/>
    </source>
</evidence>
<proteinExistence type="predicted"/>
<dbReference type="PANTHER" id="PTHR11439:SF483">
    <property type="entry name" value="PEPTIDE SYNTHASE GLIP-LIKE, PUTATIVE (AFU_ORTHOLOGUE AFUA_3G12920)-RELATED"/>
    <property type="match status" value="1"/>
</dbReference>
<gene>
    <name evidence="1" type="ORF">O181_068126</name>
</gene>
<dbReference type="OrthoDB" id="3344688at2759"/>
<organism evidence="1 2">
    <name type="scientific">Austropuccinia psidii MF-1</name>
    <dbReference type="NCBI Taxonomy" id="1389203"/>
    <lineage>
        <taxon>Eukaryota</taxon>
        <taxon>Fungi</taxon>
        <taxon>Dikarya</taxon>
        <taxon>Basidiomycota</taxon>
        <taxon>Pucciniomycotina</taxon>
        <taxon>Pucciniomycetes</taxon>
        <taxon>Pucciniales</taxon>
        <taxon>Sphaerophragmiaceae</taxon>
        <taxon>Austropuccinia</taxon>
    </lineage>
</organism>
<accession>A0A9Q3F102</accession>
<dbReference type="AlphaFoldDB" id="A0A9Q3F102"/>
<keyword evidence="2" id="KW-1185">Reference proteome</keyword>
<evidence type="ECO:0000313" key="2">
    <source>
        <dbReference type="Proteomes" id="UP000765509"/>
    </source>
</evidence>
<protein>
    <submittedName>
        <fullName evidence="1">Uncharacterized protein</fullName>
    </submittedName>
</protein>
<dbReference type="EMBL" id="AVOT02034338">
    <property type="protein sequence ID" value="MBW0528411.1"/>
    <property type="molecule type" value="Genomic_DNA"/>
</dbReference>
<name>A0A9Q3F102_9BASI</name>
<dbReference type="CDD" id="cd09272">
    <property type="entry name" value="RNase_HI_RT_Ty1"/>
    <property type="match status" value="1"/>
</dbReference>
<dbReference type="Proteomes" id="UP000765509">
    <property type="component" value="Unassembled WGS sequence"/>
</dbReference>
<dbReference type="PANTHER" id="PTHR11439">
    <property type="entry name" value="GAG-POL-RELATED RETROTRANSPOSON"/>
    <property type="match status" value="1"/>
</dbReference>
<comment type="caution">
    <text evidence="1">The sequence shown here is derived from an EMBL/GenBank/DDBJ whole genome shotgun (WGS) entry which is preliminary data.</text>
</comment>